<accession>A0A9R1XV73</accession>
<dbReference type="InterPro" id="IPR000994">
    <property type="entry name" value="Pept_M24"/>
</dbReference>
<feature type="domain" description="Peptidase M24" evidence="6">
    <location>
        <begin position="25"/>
        <end position="91"/>
    </location>
</feature>
<keyword evidence="4" id="KW-0378">Hydrolase</keyword>
<dbReference type="AlphaFoldDB" id="A0A9R1XV73"/>
<dbReference type="SUPFAM" id="SSF55920">
    <property type="entry name" value="Creatinase/aminopeptidase"/>
    <property type="match status" value="1"/>
</dbReference>
<keyword evidence="3" id="KW-0479">Metal-binding</keyword>
<keyword evidence="5" id="KW-0464">Manganese</keyword>
<dbReference type="InterPro" id="IPR036005">
    <property type="entry name" value="Creatinase/aminopeptidase-like"/>
</dbReference>
<proteinExistence type="inferred from homology"/>
<keyword evidence="8" id="KW-1185">Reference proteome</keyword>
<organism evidence="7 8">
    <name type="scientific">Lactuca sativa</name>
    <name type="common">Garden lettuce</name>
    <dbReference type="NCBI Taxonomy" id="4236"/>
    <lineage>
        <taxon>Eukaryota</taxon>
        <taxon>Viridiplantae</taxon>
        <taxon>Streptophyta</taxon>
        <taxon>Embryophyta</taxon>
        <taxon>Tracheophyta</taxon>
        <taxon>Spermatophyta</taxon>
        <taxon>Magnoliopsida</taxon>
        <taxon>eudicotyledons</taxon>
        <taxon>Gunneridae</taxon>
        <taxon>Pentapetalae</taxon>
        <taxon>asterids</taxon>
        <taxon>campanulids</taxon>
        <taxon>Asterales</taxon>
        <taxon>Asteraceae</taxon>
        <taxon>Cichorioideae</taxon>
        <taxon>Cichorieae</taxon>
        <taxon>Lactucinae</taxon>
        <taxon>Lactuca</taxon>
    </lineage>
</organism>
<evidence type="ECO:0000313" key="7">
    <source>
        <dbReference type="EMBL" id="KAJ0226944.1"/>
    </source>
</evidence>
<evidence type="ECO:0000256" key="5">
    <source>
        <dbReference type="ARBA" id="ARBA00023211"/>
    </source>
</evidence>
<evidence type="ECO:0000256" key="3">
    <source>
        <dbReference type="ARBA" id="ARBA00022723"/>
    </source>
</evidence>
<dbReference type="InterPro" id="IPR052433">
    <property type="entry name" value="X-Pro_dipept-like"/>
</dbReference>
<comment type="cofactor">
    <cofactor evidence="1">
        <name>Mn(2+)</name>
        <dbReference type="ChEBI" id="CHEBI:29035"/>
    </cofactor>
</comment>
<dbReference type="Gene3D" id="3.90.230.10">
    <property type="entry name" value="Creatinase/methionine aminopeptidase superfamily"/>
    <property type="match status" value="1"/>
</dbReference>
<sequence length="94" mass="10910">MLFYRLCCNPRYLLTRISYQPKFNTSAESEVKDGELVLMDIGCELHGYVSTWPPCDTFSDVHREVYDLVVETNKECIQLCSLGMSIQHIHNYSI</sequence>
<gene>
    <name evidence="7" type="ORF">LSAT_V11C100036280</name>
</gene>
<dbReference type="GO" id="GO:0046872">
    <property type="term" value="F:metal ion binding"/>
    <property type="evidence" value="ECO:0007669"/>
    <property type="project" value="UniProtKB-KW"/>
</dbReference>
<evidence type="ECO:0000256" key="4">
    <source>
        <dbReference type="ARBA" id="ARBA00022801"/>
    </source>
</evidence>
<name>A0A9R1XV73_LACSA</name>
<dbReference type="GO" id="GO:0016787">
    <property type="term" value="F:hydrolase activity"/>
    <property type="evidence" value="ECO:0007669"/>
    <property type="project" value="UniProtKB-KW"/>
</dbReference>
<comment type="similarity">
    <text evidence="2">Belongs to the peptidase M24B family.</text>
</comment>
<comment type="caution">
    <text evidence="7">The sequence shown here is derived from an EMBL/GenBank/DDBJ whole genome shotgun (WGS) entry which is preliminary data.</text>
</comment>
<evidence type="ECO:0000256" key="1">
    <source>
        <dbReference type="ARBA" id="ARBA00001936"/>
    </source>
</evidence>
<evidence type="ECO:0000313" key="8">
    <source>
        <dbReference type="Proteomes" id="UP000235145"/>
    </source>
</evidence>
<dbReference type="PANTHER" id="PTHR43226">
    <property type="entry name" value="XAA-PRO AMINOPEPTIDASE 3"/>
    <property type="match status" value="1"/>
</dbReference>
<dbReference type="Proteomes" id="UP000235145">
    <property type="component" value="Unassembled WGS sequence"/>
</dbReference>
<protein>
    <recommendedName>
        <fullName evidence="6">Peptidase M24 domain-containing protein</fullName>
    </recommendedName>
</protein>
<evidence type="ECO:0000259" key="6">
    <source>
        <dbReference type="Pfam" id="PF00557"/>
    </source>
</evidence>
<dbReference type="EMBL" id="NBSK02000001">
    <property type="protein sequence ID" value="KAJ0226944.1"/>
    <property type="molecule type" value="Genomic_DNA"/>
</dbReference>
<dbReference type="Pfam" id="PF00557">
    <property type="entry name" value="Peptidase_M24"/>
    <property type="match status" value="1"/>
</dbReference>
<evidence type="ECO:0000256" key="2">
    <source>
        <dbReference type="ARBA" id="ARBA00008766"/>
    </source>
</evidence>
<dbReference type="PANTHER" id="PTHR43226:SF4">
    <property type="entry name" value="XAA-PRO AMINOPEPTIDASE 3"/>
    <property type="match status" value="1"/>
</dbReference>
<reference evidence="7 8" key="1">
    <citation type="journal article" date="2017" name="Nat. Commun.">
        <title>Genome assembly with in vitro proximity ligation data and whole-genome triplication in lettuce.</title>
        <authorList>
            <person name="Reyes-Chin-Wo S."/>
            <person name="Wang Z."/>
            <person name="Yang X."/>
            <person name="Kozik A."/>
            <person name="Arikit S."/>
            <person name="Song C."/>
            <person name="Xia L."/>
            <person name="Froenicke L."/>
            <person name="Lavelle D.O."/>
            <person name="Truco M.J."/>
            <person name="Xia R."/>
            <person name="Zhu S."/>
            <person name="Xu C."/>
            <person name="Xu H."/>
            <person name="Xu X."/>
            <person name="Cox K."/>
            <person name="Korf I."/>
            <person name="Meyers B.C."/>
            <person name="Michelmore R.W."/>
        </authorList>
    </citation>
    <scope>NUCLEOTIDE SEQUENCE [LARGE SCALE GENOMIC DNA]</scope>
    <source>
        <strain evidence="8">cv. Salinas</strain>
        <tissue evidence="7">Seedlings</tissue>
    </source>
</reference>